<dbReference type="EMBL" id="CDPU01000096">
    <property type="protein sequence ID" value="CEO57338.1"/>
    <property type="molecule type" value="Genomic_DNA"/>
</dbReference>
<dbReference type="CDD" id="cd11482">
    <property type="entry name" value="SLC-NCS1sbd_NRT1-like"/>
    <property type="match status" value="1"/>
</dbReference>
<dbReference type="NCBIfam" id="TIGR00800">
    <property type="entry name" value="ncs1"/>
    <property type="match status" value="1"/>
</dbReference>
<dbReference type="PANTHER" id="PTHR30618:SF15">
    <property type="entry name" value="NICOTINAMIDE RIBOSIDE TRANSPORTER 1-RELATED"/>
    <property type="match status" value="1"/>
</dbReference>
<dbReference type="Pfam" id="PF02133">
    <property type="entry name" value="Transp_cyt_pur"/>
    <property type="match status" value="1"/>
</dbReference>
<dbReference type="GO" id="GO:0015205">
    <property type="term" value="F:nucleobase transmembrane transporter activity"/>
    <property type="evidence" value="ECO:0007669"/>
    <property type="project" value="TreeGrafter"/>
</dbReference>
<comment type="subcellular location">
    <subcellularLocation>
        <location evidence="1">Membrane</location>
        <topology evidence="1">Multi-pass membrane protein</topology>
    </subcellularLocation>
</comment>
<evidence type="ECO:0008006" key="8">
    <source>
        <dbReference type="Google" id="ProtNLM"/>
    </source>
</evidence>
<dbReference type="InterPro" id="IPR001248">
    <property type="entry name" value="Pur-cyt_permease"/>
</dbReference>
<evidence type="ECO:0000256" key="1">
    <source>
        <dbReference type="ARBA" id="ARBA00004141"/>
    </source>
</evidence>
<gene>
    <name evidence="7" type="ORF">BN869_000013396_1</name>
</gene>
<dbReference type="PANTHER" id="PTHR30618">
    <property type="entry name" value="NCS1 FAMILY PURINE/PYRIMIDINE TRANSPORTER"/>
    <property type="match status" value="1"/>
</dbReference>
<evidence type="ECO:0000313" key="7">
    <source>
        <dbReference type="EMBL" id="CEO57338.1"/>
    </source>
</evidence>
<keyword evidence="4 6" id="KW-1133">Transmembrane helix</keyword>
<feature type="transmembrane region" description="Helical" evidence="6">
    <location>
        <begin position="394"/>
        <end position="419"/>
    </location>
</feature>
<dbReference type="InterPro" id="IPR012681">
    <property type="entry name" value="NCS1"/>
</dbReference>
<feature type="transmembrane region" description="Helical" evidence="6">
    <location>
        <begin position="277"/>
        <end position="298"/>
    </location>
</feature>
<evidence type="ECO:0000256" key="6">
    <source>
        <dbReference type="SAM" id="Phobius"/>
    </source>
</evidence>
<protein>
    <recommendedName>
        <fullName evidence="8">Uracil permease</fullName>
    </recommendedName>
</protein>
<dbReference type="AlphaFoldDB" id="A0A0B7KIF3"/>
<dbReference type="Gene3D" id="1.10.4160.10">
    <property type="entry name" value="Hydantoin permease"/>
    <property type="match status" value="1"/>
</dbReference>
<sequence>MPFNWATAKRKLECPTDEDANYRNTQWCNRDLIPIPKDRQTYGQWSYVGYWTVSGSCVSAWSTGSTLLEFGLSPQQAIGVVIVGAVITGIIAVACGWMGAHHHIGFTVSSRFSWGMRGSYFPVILRVFVSCIWFGIQAFWGGQATRVLIGAIIPGLAHMKNYFAESSHLETKDFIGLIIWMCGFVPCILIKPEKLQIPFVVCFILFCGTCVGLLSWSVSQAHGVGSTFHQPASTPNVGWAFAFGITSILGSWGAGTLGQSDWTRYAKTKHAPIMSQLIASPMTITVTAIFGIIVTSASRDILGGKIIWSPIALLAEIQDHYDSSSGVRAAVFFASLGLVASQMSISVVLNSVSCGMDMAGLWPKYINIRRGGYIMAVIGIAVQPWQLLTTGTKFLQVLSGFGVFMAPATGIMLADYLVVRQQKLKLDDLYVGDSSSIYWFQKGVNWRAFAVFLLGMWPFLPGLVATVNAYEGGQYENWKRLYNLTFIVGMIWSFLLFWGISVLFPLPGLGQDSPFTGDDIILGVDQTDTVSEINAEREKVNAEVSAAQEFK</sequence>
<feature type="transmembrane region" description="Helical" evidence="6">
    <location>
        <begin position="238"/>
        <end position="257"/>
    </location>
</feature>
<accession>A0A0B7KIF3</accession>
<feature type="transmembrane region" description="Helical" evidence="6">
    <location>
        <begin position="174"/>
        <end position="190"/>
    </location>
</feature>
<feature type="transmembrane region" description="Helical" evidence="6">
    <location>
        <begin position="329"/>
        <end position="350"/>
    </location>
</feature>
<evidence type="ECO:0000256" key="2">
    <source>
        <dbReference type="ARBA" id="ARBA00008974"/>
    </source>
</evidence>
<feature type="transmembrane region" description="Helical" evidence="6">
    <location>
        <begin position="482"/>
        <end position="504"/>
    </location>
</feature>
<evidence type="ECO:0000256" key="3">
    <source>
        <dbReference type="ARBA" id="ARBA00022692"/>
    </source>
</evidence>
<evidence type="ECO:0000256" key="5">
    <source>
        <dbReference type="ARBA" id="ARBA00023136"/>
    </source>
</evidence>
<dbReference type="InterPro" id="IPR045225">
    <property type="entry name" value="Uracil/uridine/allantoin_perm"/>
</dbReference>
<feature type="transmembrane region" description="Helical" evidence="6">
    <location>
        <begin position="371"/>
        <end position="388"/>
    </location>
</feature>
<comment type="similarity">
    <text evidence="2">Belongs to the purine-cytosine permease (2.A.39) family.</text>
</comment>
<evidence type="ECO:0000256" key="4">
    <source>
        <dbReference type="ARBA" id="ARBA00022989"/>
    </source>
</evidence>
<name>A0A0B7KIF3_BIOOC</name>
<feature type="transmembrane region" description="Helical" evidence="6">
    <location>
        <begin position="120"/>
        <end position="140"/>
    </location>
</feature>
<feature type="transmembrane region" description="Helical" evidence="6">
    <location>
        <begin position="77"/>
        <end position="99"/>
    </location>
</feature>
<organism evidence="7">
    <name type="scientific">Bionectria ochroleuca</name>
    <name type="common">Gliocladium roseum</name>
    <dbReference type="NCBI Taxonomy" id="29856"/>
    <lineage>
        <taxon>Eukaryota</taxon>
        <taxon>Fungi</taxon>
        <taxon>Dikarya</taxon>
        <taxon>Ascomycota</taxon>
        <taxon>Pezizomycotina</taxon>
        <taxon>Sordariomycetes</taxon>
        <taxon>Hypocreomycetidae</taxon>
        <taxon>Hypocreales</taxon>
        <taxon>Bionectriaceae</taxon>
        <taxon>Clonostachys</taxon>
    </lineage>
</organism>
<dbReference type="GO" id="GO:0005886">
    <property type="term" value="C:plasma membrane"/>
    <property type="evidence" value="ECO:0007669"/>
    <property type="project" value="TreeGrafter"/>
</dbReference>
<reference evidence="7" key="1">
    <citation type="submission" date="2015-01" db="EMBL/GenBank/DDBJ databases">
        <authorList>
            <person name="Durling Mikael"/>
        </authorList>
    </citation>
    <scope>NUCLEOTIDE SEQUENCE</scope>
</reference>
<keyword evidence="5 6" id="KW-0472">Membrane</keyword>
<keyword evidence="3 6" id="KW-0812">Transmembrane</keyword>
<feature type="transmembrane region" description="Helical" evidence="6">
    <location>
        <begin position="197"/>
        <end position="218"/>
    </location>
</feature>
<proteinExistence type="inferred from homology"/>
<feature type="transmembrane region" description="Helical" evidence="6">
    <location>
        <begin position="448"/>
        <end position="470"/>
    </location>
</feature>